<sequence>MTRLGDSTRRFRVMYKLFSSRVKPHGSFINITHQIKRLFGKTI</sequence>
<proteinExistence type="predicted"/>
<keyword evidence="1" id="KW-0934">Plastid</keyword>
<reference evidence="1" key="1">
    <citation type="submission" date="2007-04" db="EMBL/GenBank/DDBJ databases">
        <authorList>
            <person name="Noh E.W."/>
            <person name="Lee J.S."/>
            <person name="Choi Y.I."/>
            <person name="Han M.S."/>
            <person name="Yi Y.S."/>
            <person name="Han S.U."/>
        </authorList>
    </citation>
    <scope>NUCLEOTIDE SEQUENCE</scope>
</reference>
<dbReference type="EMBL" id="AY228468">
    <property type="protein sequence ID" value="ABP35376.1"/>
    <property type="molecule type" value="Genomic_DNA"/>
</dbReference>
<protein>
    <submittedName>
        <fullName evidence="1">ORF43h</fullName>
    </submittedName>
</protein>
<dbReference type="AlphaFoldDB" id="A4QM41"/>
<accession>A4QM41</accession>
<organism evidence="1">
    <name type="scientific">Pinus koraiensis</name>
    <name type="common">Korean pine</name>
    <dbReference type="NCBI Taxonomy" id="88728"/>
    <lineage>
        <taxon>Eukaryota</taxon>
        <taxon>Viridiplantae</taxon>
        <taxon>Streptophyta</taxon>
        <taxon>Embryophyta</taxon>
        <taxon>Tracheophyta</taxon>
        <taxon>Spermatophyta</taxon>
        <taxon>Pinopsida</taxon>
        <taxon>Pinidae</taxon>
        <taxon>Conifers I</taxon>
        <taxon>Pinales</taxon>
        <taxon>Pinaceae</taxon>
        <taxon>Pinus</taxon>
        <taxon>Pinus subgen. Strobus</taxon>
    </lineage>
</organism>
<evidence type="ECO:0000313" key="1">
    <source>
        <dbReference type="EMBL" id="ABP35376.1"/>
    </source>
</evidence>
<geneLocation type="chloroplast" evidence="1"/>
<keyword evidence="1" id="KW-0150">Chloroplast</keyword>
<name>A4QM41_PINKO</name>